<evidence type="ECO:0000256" key="9">
    <source>
        <dbReference type="PROSITE-ProRule" id="PRU01091"/>
    </source>
</evidence>
<dbReference type="Pfam" id="PF00486">
    <property type="entry name" value="Trans_reg_C"/>
    <property type="match status" value="1"/>
</dbReference>
<comment type="caution">
    <text evidence="12">The sequence shown here is derived from an EMBL/GenBank/DDBJ whole genome shotgun (WGS) entry which is preliminary data.</text>
</comment>
<dbReference type="GO" id="GO:0000156">
    <property type="term" value="F:phosphorelay response regulator activity"/>
    <property type="evidence" value="ECO:0007669"/>
    <property type="project" value="TreeGrafter"/>
</dbReference>
<evidence type="ECO:0000256" key="1">
    <source>
        <dbReference type="ARBA" id="ARBA00004496"/>
    </source>
</evidence>
<dbReference type="SUPFAM" id="SSF46894">
    <property type="entry name" value="C-terminal effector domain of the bipartite response regulators"/>
    <property type="match status" value="1"/>
</dbReference>
<evidence type="ECO:0000313" key="13">
    <source>
        <dbReference type="Proteomes" id="UP000282818"/>
    </source>
</evidence>
<sequence>MNAAVIPAIESPRILVIEDDPTLSALVREQLDHHGFCTTQAFDGLSGLQEALKEPYHLILLDVLLPKMDGFEVLSKLRQHTDTPVVMLSARGAEEDRICGFRSGADDYLPKPFNVTELLLRINAIMRRSHEAQPQKRSNKLTVGDGLALFAREQVAMLQSEPMPLTAMEFRLLWLLAEQQGETLSKPYLYQTLMDRPYSRYDRSLDMHISKLRRKLQDAGFDSARLVTRHGKGYSLT</sequence>
<keyword evidence="13" id="KW-1185">Reference proteome</keyword>
<dbReference type="Gene3D" id="6.10.250.690">
    <property type="match status" value="1"/>
</dbReference>
<organism evidence="12 13">
    <name type="scientific">Neptunomonas marina</name>
    <dbReference type="NCBI Taxonomy" id="1815562"/>
    <lineage>
        <taxon>Bacteria</taxon>
        <taxon>Pseudomonadati</taxon>
        <taxon>Pseudomonadota</taxon>
        <taxon>Gammaproteobacteria</taxon>
        <taxon>Oceanospirillales</taxon>
        <taxon>Oceanospirillaceae</taxon>
        <taxon>Neptunomonas</taxon>
    </lineage>
</organism>
<evidence type="ECO:0000256" key="3">
    <source>
        <dbReference type="ARBA" id="ARBA00022553"/>
    </source>
</evidence>
<gene>
    <name evidence="12" type="ORF">EOE65_10010</name>
</gene>
<evidence type="ECO:0000256" key="2">
    <source>
        <dbReference type="ARBA" id="ARBA00022490"/>
    </source>
</evidence>
<dbReference type="Pfam" id="PF00072">
    <property type="entry name" value="Response_reg"/>
    <property type="match status" value="1"/>
</dbReference>
<keyword evidence="2" id="KW-0963">Cytoplasm</keyword>
<feature type="domain" description="OmpR/PhoB-type" evidence="11">
    <location>
        <begin position="138"/>
        <end position="237"/>
    </location>
</feature>
<keyword evidence="6 9" id="KW-0238">DNA-binding</keyword>
<dbReference type="SUPFAM" id="SSF52172">
    <property type="entry name" value="CheY-like"/>
    <property type="match status" value="1"/>
</dbReference>
<dbReference type="InterPro" id="IPR036388">
    <property type="entry name" value="WH-like_DNA-bd_sf"/>
</dbReference>
<dbReference type="PROSITE" id="PS50110">
    <property type="entry name" value="RESPONSE_REGULATORY"/>
    <property type="match status" value="1"/>
</dbReference>
<dbReference type="InterPro" id="IPR011006">
    <property type="entry name" value="CheY-like_superfamily"/>
</dbReference>
<dbReference type="SMART" id="SM00862">
    <property type="entry name" value="Trans_reg_C"/>
    <property type="match status" value="1"/>
</dbReference>
<dbReference type="SMART" id="SM00448">
    <property type="entry name" value="REC"/>
    <property type="match status" value="1"/>
</dbReference>
<dbReference type="EMBL" id="SACQ01000004">
    <property type="protein sequence ID" value="RVU30640.1"/>
    <property type="molecule type" value="Genomic_DNA"/>
</dbReference>
<evidence type="ECO:0000256" key="8">
    <source>
        <dbReference type="PROSITE-ProRule" id="PRU00169"/>
    </source>
</evidence>
<evidence type="ECO:0000259" key="10">
    <source>
        <dbReference type="PROSITE" id="PS50110"/>
    </source>
</evidence>
<accession>A0A437Q810</accession>
<dbReference type="GO" id="GO:0006355">
    <property type="term" value="P:regulation of DNA-templated transcription"/>
    <property type="evidence" value="ECO:0007669"/>
    <property type="project" value="InterPro"/>
</dbReference>
<dbReference type="CDD" id="cd00383">
    <property type="entry name" value="trans_reg_C"/>
    <property type="match status" value="1"/>
</dbReference>
<evidence type="ECO:0000259" key="11">
    <source>
        <dbReference type="PROSITE" id="PS51755"/>
    </source>
</evidence>
<protein>
    <submittedName>
        <fullName evidence="12">Response regulator transcription factor</fullName>
    </submittedName>
</protein>
<dbReference type="PANTHER" id="PTHR48111:SF39">
    <property type="entry name" value="TRANSCRIPTIONAL REGULATORY PROTEIN CPXR"/>
    <property type="match status" value="1"/>
</dbReference>
<keyword evidence="7" id="KW-0804">Transcription</keyword>
<evidence type="ECO:0000256" key="7">
    <source>
        <dbReference type="ARBA" id="ARBA00023163"/>
    </source>
</evidence>
<evidence type="ECO:0000313" key="12">
    <source>
        <dbReference type="EMBL" id="RVU30640.1"/>
    </source>
</evidence>
<dbReference type="InterPro" id="IPR001867">
    <property type="entry name" value="OmpR/PhoB-type_DNA-bd"/>
</dbReference>
<dbReference type="InterPro" id="IPR039420">
    <property type="entry name" value="WalR-like"/>
</dbReference>
<keyword evidence="5" id="KW-0805">Transcription regulation</keyword>
<evidence type="ECO:0000256" key="4">
    <source>
        <dbReference type="ARBA" id="ARBA00023012"/>
    </source>
</evidence>
<dbReference type="RefSeq" id="WP_127694176.1">
    <property type="nucleotide sequence ID" value="NZ_SACQ01000004.1"/>
</dbReference>
<dbReference type="GO" id="GO:0032993">
    <property type="term" value="C:protein-DNA complex"/>
    <property type="evidence" value="ECO:0007669"/>
    <property type="project" value="TreeGrafter"/>
</dbReference>
<dbReference type="GO" id="GO:0000976">
    <property type="term" value="F:transcription cis-regulatory region binding"/>
    <property type="evidence" value="ECO:0007669"/>
    <property type="project" value="TreeGrafter"/>
</dbReference>
<dbReference type="GO" id="GO:0005829">
    <property type="term" value="C:cytosol"/>
    <property type="evidence" value="ECO:0007669"/>
    <property type="project" value="TreeGrafter"/>
</dbReference>
<dbReference type="Gene3D" id="3.40.50.2300">
    <property type="match status" value="1"/>
</dbReference>
<feature type="domain" description="Response regulatory" evidence="10">
    <location>
        <begin position="13"/>
        <end position="126"/>
    </location>
</feature>
<name>A0A437Q810_9GAMM</name>
<evidence type="ECO:0000256" key="6">
    <source>
        <dbReference type="ARBA" id="ARBA00023125"/>
    </source>
</evidence>
<keyword evidence="3 8" id="KW-0597">Phosphoprotein</keyword>
<dbReference type="AlphaFoldDB" id="A0A437Q810"/>
<dbReference type="Gene3D" id="1.10.10.10">
    <property type="entry name" value="Winged helix-like DNA-binding domain superfamily/Winged helix DNA-binding domain"/>
    <property type="match status" value="1"/>
</dbReference>
<evidence type="ECO:0000256" key="5">
    <source>
        <dbReference type="ARBA" id="ARBA00023015"/>
    </source>
</evidence>
<comment type="subcellular location">
    <subcellularLocation>
        <location evidence="1">Cytoplasm</location>
    </subcellularLocation>
</comment>
<dbReference type="PANTHER" id="PTHR48111">
    <property type="entry name" value="REGULATOR OF RPOS"/>
    <property type="match status" value="1"/>
</dbReference>
<feature type="DNA-binding region" description="OmpR/PhoB-type" evidence="9">
    <location>
        <begin position="138"/>
        <end position="237"/>
    </location>
</feature>
<proteinExistence type="predicted"/>
<dbReference type="PROSITE" id="PS51755">
    <property type="entry name" value="OMPR_PHOB"/>
    <property type="match status" value="1"/>
</dbReference>
<keyword evidence="4" id="KW-0902">Two-component regulatory system</keyword>
<dbReference type="InterPro" id="IPR016032">
    <property type="entry name" value="Sig_transdc_resp-reg_C-effctor"/>
</dbReference>
<dbReference type="InterPro" id="IPR001789">
    <property type="entry name" value="Sig_transdc_resp-reg_receiver"/>
</dbReference>
<feature type="modified residue" description="4-aspartylphosphate" evidence="8">
    <location>
        <position position="62"/>
    </location>
</feature>
<dbReference type="Proteomes" id="UP000282818">
    <property type="component" value="Unassembled WGS sequence"/>
</dbReference>
<reference evidence="12 13" key="1">
    <citation type="submission" date="2019-01" db="EMBL/GenBank/DDBJ databases">
        <authorList>
            <person name="Chen W.-M."/>
        </authorList>
    </citation>
    <scope>NUCLEOTIDE SEQUENCE [LARGE SCALE GENOMIC DNA]</scope>
    <source>
        <strain evidence="12 13">HPM-16</strain>
    </source>
</reference>